<comment type="caution">
    <text evidence="1">The sequence shown here is derived from an EMBL/GenBank/DDBJ whole genome shotgun (WGS) entry which is preliminary data.</text>
</comment>
<name>A0ABD2QCS7_9PLAT</name>
<keyword evidence="2" id="KW-1185">Reference proteome</keyword>
<organism evidence="1 2">
    <name type="scientific">Cichlidogyrus casuarinus</name>
    <dbReference type="NCBI Taxonomy" id="1844966"/>
    <lineage>
        <taxon>Eukaryota</taxon>
        <taxon>Metazoa</taxon>
        <taxon>Spiralia</taxon>
        <taxon>Lophotrochozoa</taxon>
        <taxon>Platyhelminthes</taxon>
        <taxon>Monogenea</taxon>
        <taxon>Monopisthocotylea</taxon>
        <taxon>Dactylogyridea</taxon>
        <taxon>Ancyrocephalidae</taxon>
        <taxon>Cichlidogyrus</taxon>
    </lineage>
</organism>
<dbReference type="EMBL" id="JBJKFK010000520">
    <property type="protein sequence ID" value="KAL3316556.1"/>
    <property type="molecule type" value="Genomic_DNA"/>
</dbReference>
<reference evidence="1 2" key="1">
    <citation type="submission" date="2024-11" db="EMBL/GenBank/DDBJ databases">
        <title>Adaptive evolution of stress response genes in parasites aligns with host niche diversity.</title>
        <authorList>
            <person name="Hahn C."/>
            <person name="Resl P."/>
        </authorList>
    </citation>
    <scope>NUCLEOTIDE SEQUENCE [LARGE SCALE GENOMIC DNA]</scope>
    <source>
        <strain evidence="1">EGGRZ-B1_66</strain>
        <tissue evidence="1">Body</tissue>
    </source>
</reference>
<sequence length="103" mass="11673">MDKIRIWKEEGFTSSTKSSALGKLFNYMQSEEMKKIFTSTDVPVFKTLKAEIKADMDELKTYKTLGEEDPKGTFAKIVDTALTILLNAEFNIKKKAELLDEVG</sequence>
<protein>
    <submittedName>
        <fullName evidence="1">Uncharacterized protein</fullName>
    </submittedName>
</protein>
<evidence type="ECO:0000313" key="1">
    <source>
        <dbReference type="EMBL" id="KAL3316556.1"/>
    </source>
</evidence>
<accession>A0ABD2QCS7</accession>
<evidence type="ECO:0000313" key="2">
    <source>
        <dbReference type="Proteomes" id="UP001626550"/>
    </source>
</evidence>
<gene>
    <name evidence="1" type="ORF">Ciccas_004795</name>
</gene>
<proteinExistence type="predicted"/>
<dbReference type="Proteomes" id="UP001626550">
    <property type="component" value="Unassembled WGS sequence"/>
</dbReference>
<dbReference type="AlphaFoldDB" id="A0ABD2QCS7"/>